<dbReference type="PANTHER" id="PTHR10371:SF3">
    <property type="entry name" value="NADH DEHYDROGENASE [UBIQUINONE] FLAVOPROTEIN 2, MITOCHONDRIAL"/>
    <property type="match status" value="1"/>
</dbReference>
<dbReference type="GO" id="GO:0003954">
    <property type="term" value="F:NADH dehydrogenase activity"/>
    <property type="evidence" value="ECO:0007669"/>
    <property type="project" value="TreeGrafter"/>
</dbReference>
<dbReference type="PROSITE" id="PS01099">
    <property type="entry name" value="COMPLEX1_24K"/>
    <property type="match status" value="1"/>
</dbReference>
<dbReference type="InterPro" id="IPR041921">
    <property type="entry name" value="NuoE_N"/>
</dbReference>
<comment type="caution">
    <text evidence="7">The sequence shown here is derived from an EMBL/GenBank/DDBJ whole genome shotgun (WGS) entry which is preliminary data.</text>
</comment>
<proteinExistence type="inferred from homology"/>
<dbReference type="Gene3D" id="3.40.30.10">
    <property type="entry name" value="Glutaredoxin"/>
    <property type="match status" value="1"/>
</dbReference>
<gene>
    <name evidence="7" type="ORF">LCGC14_2246860</name>
</gene>
<protein>
    <submittedName>
        <fullName evidence="7">Uncharacterized protein</fullName>
    </submittedName>
</protein>
<dbReference type="NCBIfam" id="TIGR01958">
    <property type="entry name" value="nuoE_fam"/>
    <property type="match status" value="1"/>
</dbReference>
<comment type="similarity">
    <text evidence="1">Belongs to the complex I 24 kDa subunit family.</text>
</comment>
<evidence type="ECO:0000256" key="1">
    <source>
        <dbReference type="ARBA" id="ARBA00010643"/>
    </source>
</evidence>
<dbReference type="PANTHER" id="PTHR10371">
    <property type="entry name" value="NADH DEHYDROGENASE UBIQUINONE FLAVOPROTEIN 2, MITOCHONDRIAL"/>
    <property type="match status" value="1"/>
</dbReference>
<dbReference type="NCBIfam" id="NF005722">
    <property type="entry name" value="PRK07539.1-2"/>
    <property type="match status" value="1"/>
</dbReference>
<dbReference type="PIRSF" id="PIRSF000216">
    <property type="entry name" value="NADH_DH_24kDa"/>
    <property type="match status" value="1"/>
</dbReference>
<name>A0A0F9D3I4_9ZZZZ</name>
<keyword evidence="4" id="KW-0408">Iron</keyword>
<accession>A0A0F9D3I4</accession>
<keyword evidence="2" id="KW-0001">2Fe-2S</keyword>
<comment type="cofactor">
    <cofactor evidence="6">
        <name>[2Fe-2S] cluster</name>
        <dbReference type="ChEBI" id="CHEBI:190135"/>
    </cofactor>
</comment>
<dbReference type="InterPro" id="IPR002023">
    <property type="entry name" value="NuoE-like"/>
</dbReference>
<dbReference type="GO" id="GO:0046872">
    <property type="term" value="F:metal ion binding"/>
    <property type="evidence" value="ECO:0007669"/>
    <property type="project" value="UniProtKB-KW"/>
</dbReference>
<evidence type="ECO:0000313" key="7">
    <source>
        <dbReference type="EMBL" id="KKL56293.1"/>
    </source>
</evidence>
<evidence type="ECO:0000256" key="2">
    <source>
        <dbReference type="ARBA" id="ARBA00022714"/>
    </source>
</evidence>
<organism evidence="7">
    <name type="scientific">marine sediment metagenome</name>
    <dbReference type="NCBI Taxonomy" id="412755"/>
    <lineage>
        <taxon>unclassified sequences</taxon>
        <taxon>metagenomes</taxon>
        <taxon>ecological metagenomes</taxon>
    </lineage>
</organism>
<evidence type="ECO:0000256" key="5">
    <source>
        <dbReference type="ARBA" id="ARBA00023014"/>
    </source>
</evidence>
<sequence length="156" mass="17327">MLADKTVEKIGAMMKVQPDRHSAVMGALWAVQQDGKGYLTRGDLEEISKILKIAPVEVQAAATFYTMYNVVDPVGKYHIQVCRNISCWLLGAEKIIAHIEKVLDVKIGGTTADKRFSLKTVECLGSCGTAPMMQINDDYYENLTFESVDQILKNLL</sequence>
<dbReference type="FunFam" id="3.40.30.10:FF:000022">
    <property type="entry name" value="NADH dehydrogenase flavoprotein 2, mitochondrial"/>
    <property type="match status" value="1"/>
</dbReference>
<dbReference type="SUPFAM" id="SSF52833">
    <property type="entry name" value="Thioredoxin-like"/>
    <property type="match status" value="1"/>
</dbReference>
<dbReference type="Gene3D" id="1.10.10.1590">
    <property type="entry name" value="NADH-quinone oxidoreductase subunit E"/>
    <property type="match status" value="1"/>
</dbReference>
<dbReference type="InterPro" id="IPR042128">
    <property type="entry name" value="NuoE_dom"/>
</dbReference>
<keyword evidence="5" id="KW-0411">Iron-sulfur</keyword>
<reference evidence="7" key="1">
    <citation type="journal article" date="2015" name="Nature">
        <title>Complex archaea that bridge the gap between prokaryotes and eukaryotes.</title>
        <authorList>
            <person name="Spang A."/>
            <person name="Saw J.H."/>
            <person name="Jorgensen S.L."/>
            <person name="Zaremba-Niedzwiedzka K."/>
            <person name="Martijn J."/>
            <person name="Lind A.E."/>
            <person name="van Eijk R."/>
            <person name="Schleper C."/>
            <person name="Guy L."/>
            <person name="Ettema T.J."/>
        </authorList>
    </citation>
    <scope>NUCLEOTIDE SEQUENCE</scope>
</reference>
<evidence type="ECO:0000256" key="3">
    <source>
        <dbReference type="ARBA" id="ARBA00022723"/>
    </source>
</evidence>
<dbReference type="EMBL" id="LAZR01030545">
    <property type="protein sequence ID" value="KKL56293.1"/>
    <property type="molecule type" value="Genomic_DNA"/>
</dbReference>
<keyword evidence="3" id="KW-0479">Metal-binding</keyword>
<dbReference type="AlphaFoldDB" id="A0A0F9D3I4"/>
<dbReference type="InterPro" id="IPR036249">
    <property type="entry name" value="Thioredoxin-like_sf"/>
</dbReference>
<dbReference type="Pfam" id="PF01257">
    <property type="entry name" value="2Fe-2S_thioredx"/>
    <property type="match status" value="1"/>
</dbReference>
<dbReference type="GO" id="GO:0051537">
    <property type="term" value="F:2 iron, 2 sulfur cluster binding"/>
    <property type="evidence" value="ECO:0007669"/>
    <property type="project" value="UniProtKB-KW"/>
</dbReference>
<evidence type="ECO:0000256" key="6">
    <source>
        <dbReference type="ARBA" id="ARBA00034078"/>
    </source>
</evidence>
<dbReference type="CDD" id="cd03064">
    <property type="entry name" value="TRX_Fd_NuoE"/>
    <property type="match status" value="1"/>
</dbReference>
<evidence type="ECO:0000256" key="4">
    <source>
        <dbReference type="ARBA" id="ARBA00023004"/>
    </source>
</evidence>